<dbReference type="RefSeq" id="WP_075518509.1">
    <property type="nucleotide sequence ID" value="NZ_FPLD01000131.1"/>
</dbReference>
<evidence type="ECO:0000256" key="4">
    <source>
        <dbReference type="ARBA" id="ARBA00023163"/>
    </source>
</evidence>
<dbReference type="PROSITE" id="PS50943">
    <property type="entry name" value="HTH_CROC1"/>
    <property type="match status" value="1"/>
</dbReference>
<dbReference type="OrthoDB" id="5405994at2"/>
<dbReference type="InterPro" id="IPR010982">
    <property type="entry name" value="Lambda_DNA-bd_dom_sf"/>
</dbReference>
<reference evidence="6 7" key="1">
    <citation type="submission" date="2016-11" db="EMBL/GenBank/DDBJ databases">
        <authorList>
            <person name="Jaros S."/>
            <person name="Januszkiewicz K."/>
            <person name="Wedrychowicz H."/>
        </authorList>
    </citation>
    <scope>NUCLEOTIDE SEQUENCE [LARGE SCALE GENOMIC DNA]</scope>
    <source>
        <strain evidence="6">NVI 5450</strain>
    </source>
</reference>
<evidence type="ECO:0000259" key="5">
    <source>
        <dbReference type="PROSITE" id="PS50943"/>
    </source>
</evidence>
<dbReference type="AlphaFoldDB" id="A0A1L0C8R6"/>
<dbReference type="Pfam" id="PF13693">
    <property type="entry name" value="HTH_35"/>
    <property type="match status" value="1"/>
</dbReference>
<evidence type="ECO:0000313" key="6">
    <source>
        <dbReference type="EMBL" id="SGZ16872.1"/>
    </source>
</evidence>
<gene>
    <name evidence="6" type="ORF">NVI5450_4414</name>
</gene>
<dbReference type="EMBL" id="FPLD01000131">
    <property type="protein sequence ID" value="SGZ16872.1"/>
    <property type="molecule type" value="Genomic_DNA"/>
</dbReference>
<dbReference type="GO" id="GO:0003677">
    <property type="term" value="F:DNA binding"/>
    <property type="evidence" value="ECO:0007669"/>
    <property type="project" value="UniProtKB-KW"/>
</dbReference>
<feature type="domain" description="HTH cro/C1-type" evidence="5">
    <location>
        <begin position="13"/>
        <end position="64"/>
    </location>
</feature>
<dbReference type="InterPro" id="IPR038722">
    <property type="entry name" value="Ner_HTH_dom"/>
</dbReference>
<evidence type="ECO:0000256" key="3">
    <source>
        <dbReference type="ARBA" id="ARBA00023125"/>
    </source>
</evidence>
<name>A0A1L0C8R6_9GAMM</name>
<evidence type="ECO:0000313" key="7">
    <source>
        <dbReference type="Proteomes" id="UP000183794"/>
    </source>
</evidence>
<dbReference type="InterPro" id="IPR001387">
    <property type="entry name" value="Cro/C1-type_HTH"/>
</dbReference>
<dbReference type="Proteomes" id="UP000183794">
    <property type="component" value="Unassembled WGS sequence"/>
</dbReference>
<keyword evidence="2" id="KW-0805">Transcription regulation</keyword>
<accession>A0A1L0C8R6</accession>
<dbReference type="SUPFAM" id="SSF47413">
    <property type="entry name" value="lambda repressor-like DNA-binding domains"/>
    <property type="match status" value="1"/>
</dbReference>
<evidence type="ECO:0000256" key="1">
    <source>
        <dbReference type="ARBA" id="ARBA00006157"/>
    </source>
</evidence>
<proteinExistence type="inferred from homology"/>
<dbReference type="Gene3D" id="1.10.260.40">
    <property type="entry name" value="lambda repressor-like DNA-binding domains"/>
    <property type="match status" value="1"/>
</dbReference>
<evidence type="ECO:0000256" key="2">
    <source>
        <dbReference type="ARBA" id="ARBA00023015"/>
    </source>
</evidence>
<keyword evidence="4" id="KW-0804">Transcription</keyword>
<protein>
    <submittedName>
        <fullName evidence="6">Putative DNA-binding protein</fullName>
    </submittedName>
</protein>
<organism evidence="6 7">
    <name type="scientific">Moritella viscosa</name>
    <dbReference type="NCBI Taxonomy" id="80854"/>
    <lineage>
        <taxon>Bacteria</taxon>
        <taxon>Pseudomonadati</taxon>
        <taxon>Pseudomonadota</taxon>
        <taxon>Gammaproteobacteria</taxon>
        <taxon>Alteromonadales</taxon>
        <taxon>Moritellaceae</taxon>
        <taxon>Moritella</taxon>
    </lineage>
</organism>
<keyword evidence="3 6" id="KW-0238">DNA-binding</keyword>
<comment type="similarity">
    <text evidence="1">Belongs to the ner transcriptional regulatory family.</text>
</comment>
<sequence>MSDKNQNWHQADIKAALEKAGLNMSQLSRNSGLAEGTLRNVFKLRYPKAQRIIGDAIGVDPKVIWPSRYEDEV</sequence>